<dbReference type="InterPro" id="IPR011051">
    <property type="entry name" value="RmlC_Cupin_sf"/>
</dbReference>
<proteinExistence type="predicted"/>
<dbReference type="PROSITE" id="PS51257">
    <property type="entry name" value="PROKAR_LIPOPROTEIN"/>
    <property type="match status" value="1"/>
</dbReference>
<keyword evidence="4" id="KW-1185">Reference proteome</keyword>
<dbReference type="PANTHER" id="PTHR36114:SF1">
    <property type="entry name" value="16.7 KDA PROTEIN IN WHIE LOCUS"/>
    <property type="match status" value="1"/>
</dbReference>
<feature type="domain" description="Double Cache" evidence="2">
    <location>
        <begin position="89"/>
        <end position="190"/>
    </location>
</feature>
<dbReference type="AlphaFoldDB" id="A0AA51UI29"/>
<dbReference type="InterPro" id="IPR004010">
    <property type="entry name" value="Double_Cache_2"/>
</dbReference>
<sequence length="310" mass="34396">MNRFKKLICVLFVTIMLLAVAGCVQSEDTTVGEKHAANPVGQEVQTVEEGSVGLAFQKGATMSLVNEAVELMNEKGELAFDEFREKDSKWFHNDIYLSIWTTEGIRVAYAPNVSSEGENVSDLKDYNGNPLGQLFIDTALSEDGEGWVDYRWPKPGETSPTLKYTFVKRASIGDQTYLVTSGFYVDDYVYTNNLQDIEYFTRFGTVSLGNLLHPGIVDGDLGVDYSIAHVIIKPGGSIESHMMKNPEVHYVLAGEGVLYIEDVPFELGEGQLILIPASSKQHTENTGNTDLEFFAIDQPAWAQENEELVE</sequence>
<accession>A0AA51UI29</accession>
<dbReference type="GeneID" id="84229701"/>
<name>A0AA51UI29_9EURY</name>
<dbReference type="RefSeq" id="WP_309309509.1">
    <property type="nucleotide sequence ID" value="NZ_CP133594.1"/>
</dbReference>
<dbReference type="PANTHER" id="PTHR36114">
    <property type="entry name" value="16.7 KDA PROTEIN IN WHIE LOCUS"/>
    <property type="match status" value="1"/>
</dbReference>
<dbReference type="Gene3D" id="2.60.120.10">
    <property type="entry name" value="Jelly Rolls"/>
    <property type="match status" value="1"/>
</dbReference>
<reference evidence="3" key="1">
    <citation type="submission" date="2023-08" db="EMBL/GenBank/DDBJ databases">
        <title>Methanolobus mangrovi sp. nov. and Methanolobus sediminis sp. nov, two novel methylotrophic methanogens isolated from mangrove sediments in China.</title>
        <authorList>
            <person name="Zhou J."/>
        </authorList>
    </citation>
    <scope>NUCLEOTIDE SEQUENCE</scope>
    <source>
        <strain evidence="3">FTZ2</strain>
    </source>
</reference>
<dbReference type="Pfam" id="PF07883">
    <property type="entry name" value="Cupin_2"/>
    <property type="match status" value="1"/>
</dbReference>
<evidence type="ECO:0000259" key="2">
    <source>
        <dbReference type="Pfam" id="PF08269"/>
    </source>
</evidence>
<feature type="domain" description="Cupin type-2" evidence="1">
    <location>
        <begin position="229"/>
        <end position="296"/>
    </location>
</feature>
<gene>
    <name evidence="3" type="ORF">RE476_06130</name>
</gene>
<dbReference type="KEGG" id="mmav:RE476_06130"/>
<protein>
    <submittedName>
        <fullName evidence="3">Cache domain-containing protein</fullName>
    </submittedName>
</protein>
<dbReference type="InterPro" id="IPR014710">
    <property type="entry name" value="RmlC-like_jellyroll"/>
</dbReference>
<dbReference type="Gene3D" id="3.30.450.20">
    <property type="entry name" value="PAS domain"/>
    <property type="match status" value="1"/>
</dbReference>
<evidence type="ECO:0000259" key="1">
    <source>
        <dbReference type="Pfam" id="PF07883"/>
    </source>
</evidence>
<dbReference type="Pfam" id="PF08269">
    <property type="entry name" value="dCache_2"/>
    <property type="match status" value="1"/>
</dbReference>
<evidence type="ECO:0000313" key="4">
    <source>
        <dbReference type="Proteomes" id="UP001183006"/>
    </source>
</evidence>
<dbReference type="InterPro" id="IPR013096">
    <property type="entry name" value="Cupin_2"/>
</dbReference>
<dbReference type="SUPFAM" id="SSF51182">
    <property type="entry name" value="RmlC-like cupins"/>
    <property type="match status" value="1"/>
</dbReference>
<dbReference type="InterPro" id="IPR052044">
    <property type="entry name" value="PKS_Associated_Protein"/>
</dbReference>
<dbReference type="Proteomes" id="UP001183006">
    <property type="component" value="Chromosome"/>
</dbReference>
<evidence type="ECO:0000313" key="3">
    <source>
        <dbReference type="EMBL" id="WMW23393.1"/>
    </source>
</evidence>
<dbReference type="EMBL" id="CP133594">
    <property type="protein sequence ID" value="WMW23393.1"/>
    <property type="molecule type" value="Genomic_DNA"/>
</dbReference>
<organism evidence="3 4">
    <name type="scientific">Methanolobus mangrovi</name>
    <dbReference type="NCBI Taxonomy" id="3072977"/>
    <lineage>
        <taxon>Archaea</taxon>
        <taxon>Methanobacteriati</taxon>
        <taxon>Methanobacteriota</taxon>
        <taxon>Stenosarchaea group</taxon>
        <taxon>Methanomicrobia</taxon>
        <taxon>Methanosarcinales</taxon>
        <taxon>Methanosarcinaceae</taxon>
        <taxon>Methanolobus</taxon>
    </lineage>
</organism>